<dbReference type="PANTHER" id="PTHR43792:SF16">
    <property type="entry name" value="N-ACETYLTRANSFERASE DOMAIN-CONTAINING PROTEIN"/>
    <property type="match status" value="1"/>
</dbReference>
<evidence type="ECO:0000313" key="2">
    <source>
        <dbReference type="EMBL" id="OHS94806.1"/>
    </source>
</evidence>
<dbReference type="GO" id="GO:0016747">
    <property type="term" value="F:acyltransferase activity, transferring groups other than amino-acyl groups"/>
    <property type="evidence" value="ECO:0007669"/>
    <property type="project" value="InterPro"/>
</dbReference>
<feature type="domain" description="N-acetyltransferase" evidence="1">
    <location>
        <begin position="4"/>
        <end position="139"/>
    </location>
</feature>
<dbReference type="RefSeq" id="XP_068347943.1">
    <property type="nucleotide sequence ID" value="XM_068512393.1"/>
</dbReference>
<evidence type="ECO:0000259" key="1">
    <source>
        <dbReference type="Pfam" id="PF13302"/>
    </source>
</evidence>
<dbReference type="AlphaFoldDB" id="A0A1J4J6F4"/>
<dbReference type="InterPro" id="IPR000182">
    <property type="entry name" value="GNAT_dom"/>
</dbReference>
<dbReference type="Pfam" id="PF13302">
    <property type="entry name" value="Acetyltransf_3"/>
    <property type="match status" value="1"/>
</dbReference>
<accession>A0A1J4J6F4</accession>
<dbReference type="VEuPathDB" id="TrichDB:TRFO_39025"/>
<reference evidence="2" key="1">
    <citation type="submission" date="2016-10" db="EMBL/GenBank/DDBJ databases">
        <authorList>
            <person name="Benchimol M."/>
            <person name="Almeida L.G."/>
            <person name="Vasconcelos A.T."/>
            <person name="Perreira-Neves A."/>
            <person name="Rosa I.A."/>
            <person name="Tasca T."/>
            <person name="Bogo M.R."/>
            <person name="de Souza W."/>
        </authorList>
    </citation>
    <scope>NUCLEOTIDE SEQUENCE [LARGE SCALE GENOMIC DNA]</scope>
    <source>
        <strain evidence="2">K</strain>
    </source>
</reference>
<sequence>MEGDLELARSLWSDKEVSKYISHGGFTDQMIIEKFNTELEHQKTHNVAYWPMFQLSDGKFVGVCGLRPFEISESAKKETDNILMLGYQLMRNMWGNGLATEATKRVAKYAIEDLKLTNVVAVHHPENHASGKVLLKSGFIKKYDIFFPKAGLEIPVYYFLDDERKLITY</sequence>
<proteinExistence type="predicted"/>
<protein>
    <submittedName>
        <fullName evidence="2">N-acetyltransferase</fullName>
    </submittedName>
</protein>
<evidence type="ECO:0000313" key="3">
    <source>
        <dbReference type="Proteomes" id="UP000179807"/>
    </source>
</evidence>
<dbReference type="InterPro" id="IPR051531">
    <property type="entry name" value="N-acetyltransferase"/>
</dbReference>
<dbReference type="Proteomes" id="UP000179807">
    <property type="component" value="Unassembled WGS sequence"/>
</dbReference>
<dbReference type="PANTHER" id="PTHR43792">
    <property type="entry name" value="GNAT FAMILY, PUTATIVE (AFU_ORTHOLOGUE AFUA_3G00765)-RELATED-RELATED"/>
    <property type="match status" value="1"/>
</dbReference>
<dbReference type="Gene3D" id="3.40.630.30">
    <property type="match status" value="1"/>
</dbReference>
<dbReference type="EMBL" id="MLAK01001288">
    <property type="protein sequence ID" value="OHS94806.1"/>
    <property type="molecule type" value="Genomic_DNA"/>
</dbReference>
<organism evidence="2 3">
    <name type="scientific">Tritrichomonas foetus</name>
    <dbReference type="NCBI Taxonomy" id="1144522"/>
    <lineage>
        <taxon>Eukaryota</taxon>
        <taxon>Metamonada</taxon>
        <taxon>Parabasalia</taxon>
        <taxon>Tritrichomonadida</taxon>
        <taxon>Tritrichomonadidae</taxon>
        <taxon>Tritrichomonas</taxon>
    </lineage>
</organism>
<name>A0A1J4J6F4_9EUKA</name>
<gene>
    <name evidence="2" type="ORF">TRFO_39025</name>
</gene>
<dbReference type="GeneID" id="94847097"/>
<dbReference type="SUPFAM" id="SSF55729">
    <property type="entry name" value="Acyl-CoA N-acyltransferases (Nat)"/>
    <property type="match status" value="1"/>
</dbReference>
<dbReference type="OrthoDB" id="630895at2759"/>
<dbReference type="InterPro" id="IPR016181">
    <property type="entry name" value="Acyl_CoA_acyltransferase"/>
</dbReference>
<comment type="caution">
    <text evidence="2">The sequence shown here is derived from an EMBL/GenBank/DDBJ whole genome shotgun (WGS) entry which is preliminary data.</text>
</comment>
<keyword evidence="3" id="KW-1185">Reference proteome</keyword>